<feature type="transmembrane region" description="Helical" evidence="13">
    <location>
        <begin position="150"/>
        <end position="169"/>
    </location>
</feature>
<evidence type="ECO:0000256" key="12">
    <source>
        <dbReference type="SAM" id="Coils"/>
    </source>
</evidence>
<organism evidence="14 15">
    <name type="scientific">Dyadobacter jiangsuensis</name>
    <dbReference type="NCBI Taxonomy" id="1591085"/>
    <lineage>
        <taxon>Bacteria</taxon>
        <taxon>Pseudomonadati</taxon>
        <taxon>Bacteroidota</taxon>
        <taxon>Cytophagia</taxon>
        <taxon>Cytophagales</taxon>
        <taxon>Spirosomataceae</taxon>
        <taxon>Dyadobacter</taxon>
    </lineage>
</organism>
<evidence type="ECO:0000256" key="5">
    <source>
        <dbReference type="ARBA" id="ARBA00022692"/>
    </source>
</evidence>
<dbReference type="PROSITE" id="PS50283">
    <property type="entry name" value="NA_SOLUT_SYMP_3"/>
    <property type="match status" value="1"/>
</dbReference>
<proteinExistence type="inferred from homology"/>
<dbReference type="OrthoDB" id="9803597at2"/>
<keyword evidence="3" id="KW-0813">Transport</keyword>
<feature type="transmembrane region" description="Helical" evidence="13">
    <location>
        <begin position="42"/>
        <end position="62"/>
    </location>
</feature>
<keyword evidence="12" id="KW-0175">Coiled coil</keyword>
<evidence type="ECO:0000256" key="7">
    <source>
        <dbReference type="ARBA" id="ARBA00023053"/>
    </source>
</evidence>
<evidence type="ECO:0000256" key="10">
    <source>
        <dbReference type="ARBA" id="ARBA00023201"/>
    </source>
</evidence>
<evidence type="ECO:0000256" key="2">
    <source>
        <dbReference type="ARBA" id="ARBA00006434"/>
    </source>
</evidence>
<dbReference type="GO" id="GO:0006814">
    <property type="term" value="P:sodium ion transport"/>
    <property type="evidence" value="ECO:0007669"/>
    <property type="project" value="UniProtKB-KW"/>
</dbReference>
<keyword evidence="15" id="KW-1185">Reference proteome</keyword>
<keyword evidence="10" id="KW-0739">Sodium transport</keyword>
<gene>
    <name evidence="14" type="ORF">CLV60_113203</name>
</gene>
<evidence type="ECO:0000256" key="8">
    <source>
        <dbReference type="ARBA" id="ARBA00023065"/>
    </source>
</evidence>
<evidence type="ECO:0000256" key="3">
    <source>
        <dbReference type="ARBA" id="ARBA00022448"/>
    </source>
</evidence>
<feature type="transmembrane region" description="Helical" evidence="13">
    <location>
        <begin position="181"/>
        <end position="199"/>
    </location>
</feature>
<feature type="transmembrane region" description="Helical" evidence="13">
    <location>
        <begin position="6"/>
        <end position="22"/>
    </location>
</feature>
<sequence>MSTLDWIVLSLTLLFVVLYGIYRSREKHTMDSFLLAGQSMPWYHVTLSLMATQASAITFLSAPGQAYTDGMRFVQFYFGLPLAMVVLCVTFVPKFGKLKIFTAYEFLEGRFDLRTRALTAFLFLLQRGLSTGLSIYAPSLILSAILGWDITWTNIISGGVVILYTTLGGSRAVSHTHLQQMGIITIGMVVAGVMVVKFLPEQVSFTDALHVAGKMGKVNLIDFTFDLNNRYNVWSGLIGGFFLQLSYFGTDQSQVGRFLTGSSQGQSKLGLAMNGLLKIPMQFLILLVGVLVFAFYQFTTPPLFFNQTAVDRVKSTPYATEYAALEKQHEEIQAVKRPQVMALTEAIRKDDQQAIAASRSALAGLETKVKDVRKEAAAVLSKANGGDTNDVNYIFLRFVIDYLPAGMVGLLIAVILLASMGSVAAAYNSLASCTIIDIYKRIVRKDEDGRNYVAASRWATFFWGVFCIAVAQYASRLGSMIEAVNILGSLFYGTILGIFLVAFYFKNIGSRAVFFGSIIGEIFVIVSYVIDLTAFLWLNLIGCALVIIFAGLIEKIWPQHQTRVEENANA</sequence>
<dbReference type="PANTHER" id="PTHR42985">
    <property type="entry name" value="SODIUM-COUPLED MONOCARBOXYLATE TRANSPORTER"/>
    <property type="match status" value="1"/>
</dbReference>
<name>A0A2P8FSS5_9BACT</name>
<keyword evidence="8" id="KW-0406">Ion transport</keyword>
<dbReference type="GO" id="GO:0015293">
    <property type="term" value="F:symporter activity"/>
    <property type="evidence" value="ECO:0007669"/>
    <property type="project" value="TreeGrafter"/>
</dbReference>
<reference evidence="14 15" key="1">
    <citation type="submission" date="2018-03" db="EMBL/GenBank/DDBJ databases">
        <title>Genomic Encyclopedia of Archaeal and Bacterial Type Strains, Phase II (KMG-II): from individual species to whole genera.</title>
        <authorList>
            <person name="Goeker M."/>
        </authorList>
    </citation>
    <scope>NUCLEOTIDE SEQUENCE [LARGE SCALE GENOMIC DNA]</scope>
    <source>
        <strain evidence="14 15">DSM 29057</strain>
    </source>
</reference>
<evidence type="ECO:0000313" key="14">
    <source>
        <dbReference type="EMBL" id="PSL24778.1"/>
    </source>
</evidence>
<feature type="transmembrane region" description="Helical" evidence="13">
    <location>
        <begin position="451"/>
        <end position="474"/>
    </location>
</feature>
<evidence type="ECO:0000256" key="4">
    <source>
        <dbReference type="ARBA" id="ARBA00022475"/>
    </source>
</evidence>
<dbReference type="InterPro" id="IPR038377">
    <property type="entry name" value="Na/Glc_symporter_sf"/>
</dbReference>
<keyword evidence="5 13" id="KW-0812">Transmembrane</keyword>
<evidence type="ECO:0000256" key="11">
    <source>
        <dbReference type="RuleBase" id="RU362091"/>
    </source>
</evidence>
<feature type="transmembrane region" description="Helical" evidence="13">
    <location>
        <begin position="536"/>
        <end position="553"/>
    </location>
</feature>
<accession>A0A2P8FSS5</accession>
<dbReference type="AlphaFoldDB" id="A0A2P8FSS5"/>
<feature type="transmembrane region" description="Helical" evidence="13">
    <location>
        <begin position="405"/>
        <end position="430"/>
    </location>
</feature>
<dbReference type="PANTHER" id="PTHR42985:SF40">
    <property type="entry name" value="LD47995P-RELATED"/>
    <property type="match status" value="1"/>
</dbReference>
<feature type="transmembrane region" description="Helical" evidence="13">
    <location>
        <begin position="512"/>
        <end position="530"/>
    </location>
</feature>
<comment type="subcellular location">
    <subcellularLocation>
        <location evidence="1">Cell membrane</location>
        <topology evidence="1">Multi-pass membrane protein</topology>
    </subcellularLocation>
</comment>
<dbReference type="GO" id="GO:0005886">
    <property type="term" value="C:plasma membrane"/>
    <property type="evidence" value="ECO:0007669"/>
    <property type="project" value="UniProtKB-SubCell"/>
</dbReference>
<keyword evidence="6 13" id="KW-1133">Transmembrane helix</keyword>
<evidence type="ECO:0000256" key="13">
    <source>
        <dbReference type="SAM" id="Phobius"/>
    </source>
</evidence>
<dbReference type="Pfam" id="PF00474">
    <property type="entry name" value="SSF"/>
    <property type="match status" value="2"/>
</dbReference>
<dbReference type="CDD" id="cd11494">
    <property type="entry name" value="SLC5sbd_NIS-like_u2"/>
    <property type="match status" value="1"/>
</dbReference>
<evidence type="ECO:0000256" key="1">
    <source>
        <dbReference type="ARBA" id="ARBA00004651"/>
    </source>
</evidence>
<feature type="coiled-coil region" evidence="12">
    <location>
        <begin position="355"/>
        <end position="382"/>
    </location>
</feature>
<evidence type="ECO:0000256" key="9">
    <source>
        <dbReference type="ARBA" id="ARBA00023136"/>
    </source>
</evidence>
<keyword evidence="9 13" id="KW-0472">Membrane</keyword>
<dbReference type="Gene3D" id="1.20.1730.10">
    <property type="entry name" value="Sodium/glucose cotransporter"/>
    <property type="match status" value="1"/>
</dbReference>
<dbReference type="RefSeq" id="WP_106598110.1">
    <property type="nucleotide sequence ID" value="NZ_PYAS01000013.1"/>
</dbReference>
<evidence type="ECO:0000256" key="6">
    <source>
        <dbReference type="ARBA" id="ARBA00022989"/>
    </source>
</evidence>
<keyword evidence="4" id="KW-1003">Cell membrane</keyword>
<dbReference type="InterPro" id="IPR001734">
    <property type="entry name" value="Na/solute_symporter"/>
</dbReference>
<feature type="transmembrane region" description="Helical" evidence="13">
    <location>
        <begin position="271"/>
        <end position="296"/>
    </location>
</feature>
<comment type="similarity">
    <text evidence="2 11">Belongs to the sodium:solute symporter (SSF) (TC 2.A.21) family.</text>
</comment>
<dbReference type="EMBL" id="PYAS01000013">
    <property type="protein sequence ID" value="PSL24778.1"/>
    <property type="molecule type" value="Genomic_DNA"/>
</dbReference>
<feature type="transmembrane region" description="Helical" evidence="13">
    <location>
        <begin position="74"/>
        <end position="96"/>
    </location>
</feature>
<evidence type="ECO:0000313" key="15">
    <source>
        <dbReference type="Proteomes" id="UP000241964"/>
    </source>
</evidence>
<feature type="transmembrane region" description="Helical" evidence="13">
    <location>
        <begin position="486"/>
        <end position="505"/>
    </location>
</feature>
<dbReference type="Proteomes" id="UP000241964">
    <property type="component" value="Unassembled WGS sequence"/>
</dbReference>
<dbReference type="InterPro" id="IPR051163">
    <property type="entry name" value="Sodium:Solute_Symporter_SSF"/>
</dbReference>
<protein>
    <submittedName>
        <fullName evidence="14">SSS family transporter</fullName>
    </submittedName>
</protein>
<keyword evidence="7" id="KW-0915">Sodium</keyword>
<comment type="caution">
    <text evidence="14">The sequence shown here is derived from an EMBL/GenBank/DDBJ whole genome shotgun (WGS) entry which is preliminary data.</text>
</comment>